<dbReference type="PANTHER" id="PTHR12747:SF0">
    <property type="entry name" value="ELONGATOR COMPLEX PROTEIN 1"/>
    <property type="match status" value="1"/>
</dbReference>
<comment type="pathway">
    <text evidence="1">tRNA modification; 5-methoxycarbonylmethyl-2-thiouridine-tRNA biosynthesis.</text>
</comment>
<evidence type="ECO:0000256" key="4">
    <source>
        <dbReference type="ARBA" id="ARBA00022694"/>
    </source>
</evidence>
<sequence length="1212" mass="136027">MKNLYRLATQSLPLGSDLPLTASSLFVVDSNNSAVLFVASADSSDYGVFRVDRSGSTVAARLVSVPGEIVGLEHLALSDELCLATAAGEVMVVKLAGEDGGREPEEVTFCGGGLEAMGWSPEQEVVVTLNVVTMNSAYDPINEVSLQEDTFGDREFMSVGWGKKETQFHGSEGKGARTKKKDEPVEVDLRSLDRRVKIGWREDGELFVVGFLGPYGRAFKVFSKEGALQFTSEKCCGLEVALGWRPSGLWIATPQVLRDKYVVALFEKNGLKHREIELPFNRAEEAVEGLHWSNDSEVLIVRTFKTSSVKSCLYFYTIGNYHWYVKQYLEFDKRILGVQWDAKYSEGRTLHVLLENGQYEVSRWDFAVDHSTGQGRSDESLVAVIDGSQVLLTNFRGVVVPPPMCGFTLKSDRQINGVGFLRNPEGPWDSNCFFVVDSTNKITFYQPEFTEGTVRRLAGVKTLPKDLELGPGTFSHWLWLRNDLLIVADGSNFVKIFKIVETKLELQLSLEIGSPGDRIGCIESVSGNAALIELLTGQTFKLTLERGIGLEESTKLPEFCELLQVHPTGKVYSLRNRQNLYANGMKIASDVTSIFLTERYLLFTTIAELKFVDVANGDAIVGDRRVERGSKLVVVVPKAARTVFQLPRGNLEAITPRVLTLCLVVEHLDGLEYHKAFDILRKERINLNLMVDHKPGLFLENLDRFLEEITNVNWLNLFISDLQNQDVCREMYGSNYAGREVPAIDGYSVETKIEQLCDRFLVAMNKAESNEAYILPKITCYVKKGLLEQALQVIWDLKKAQRQEGAAEEALKYLLYLVEVNDLYNVALGMHETYYQRICASYGDHLRQNAKQTDASLMYEKAGDYAQAIASARNAVDWGRCLRLARLAGYADDELRRLVQALLPAVQEAGEYRAAARLAKEYLKNDRQAVEILLKDHLFEEALLEADRDLVDKVILSNLDEYLQTLIQKLQSEKEEFLKHKDRLLAVRVEKERRKAEPHHDEEDGRDVEDCDLYSDVSTVASSRHTSSSGRSGMSKDMDTLVEGTKFGDVKILIDGQRFLAYKGILSARSAVFAAMFNHPMEENTENCITINDVEPGVFKELLRYIYTDQLTCLETMAQKLYQAADKYDIQTLKSLCRCHILKKMSSETAADTLVLADMHGDKEMKSHALGFLSGSDAAKVTKSAGWKKMFRTHPYLVDETIEALTARKTVG</sequence>
<dbReference type="InterPro" id="IPR011333">
    <property type="entry name" value="SKP1/BTB/POZ_sf"/>
</dbReference>
<dbReference type="FunFam" id="3.30.710.10:FF:000159">
    <property type="entry name" value="Speckle-type POZ protein B"/>
    <property type="match status" value="1"/>
</dbReference>
<dbReference type="HOGENOM" id="CLU_001477_1_1_1"/>
<evidence type="ECO:0000313" key="9">
    <source>
        <dbReference type="EnsemblMetazoa" id="CPIJ007217-PA"/>
    </source>
</evidence>
<comment type="function">
    <text evidence="5">Component of the elongator complex which is required for multiple tRNA modifications, including mcm5U (5-methoxycarbonylmethyl uridine), mcm5s2U (5-methoxycarbonylmethyl-2-thiouridine), and ncm5U (5-carbamoylmethyl uridine). The elongator complex catalyzes formation of carboxymethyluridine in the wobble base at position 34 in tRNAs.</text>
</comment>
<dbReference type="VEuPathDB" id="VectorBase:CQUJHB008219"/>
<dbReference type="GO" id="GO:0002926">
    <property type="term" value="P:tRNA wobble base 5-methoxycarbonylmethyl-2-thiouridinylation"/>
    <property type="evidence" value="ECO:0007669"/>
    <property type="project" value="TreeGrafter"/>
</dbReference>
<keyword evidence="4" id="KW-0819">tRNA processing</keyword>
<evidence type="ECO:0000256" key="5">
    <source>
        <dbReference type="PIRNR" id="PIRNR017233"/>
    </source>
</evidence>
<dbReference type="eggNOG" id="KOG1920">
    <property type="taxonomic scope" value="Eukaryota"/>
</dbReference>
<dbReference type="EMBL" id="DS231963">
    <property type="protein sequence ID" value="EDS29399.1"/>
    <property type="molecule type" value="Genomic_DNA"/>
</dbReference>
<reference evidence="8" key="1">
    <citation type="submission" date="2007-03" db="EMBL/GenBank/DDBJ databases">
        <title>Annotation of Culex pipiens quinquefasciatus.</title>
        <authorList>
            <consortium name="The Broad Institute Genome Sequencing Platform"/>
            <person name="Atkinson P.W."/>
            <person name="Hemingway J."/>
            <person name="Christensen B.M."/>
            <person name="Higgs S."/>
            <person name="Kodira C."/>
            <person name="Hannick L."/>
            <person name="Megy K."/>
            <person name="O'Leary S."/>
            <person name="Pearson M."/>
            <person name="Haas B.J."/>
            <person name="Mauceli E."/>
            <person name="Wortman J.R."/>
            <person name="Lee N.H."/>
            <person name="Guigo R."/>
            <person name="Stanke M."/>
            <person name="Alvarado L."/>
            <person name="Amedeo P."/>
            <person name="Antoine C.H."/>
            <person name="Arensburger P."/>
            <person name="Bidwell S.L."/>
            <person name="Crawford M."/>
            <person name="Camaro F."/>
            <person name="Devon K."/>
            <person name="Engels R."/>
            <person name="Hammond M."/>
            <person name="Howarth C."/>
            <person name="Koehrsen M."/>
            <person name="Lawson D."/>
            <person name="Montgomery P."/>
            <person name="Nene V."/>
            <person name="Nusbaum C."/>
            <person name="Puiu D."/>
            <person name="Romero-Severson J."/>
            <person name="Severson D.W."/>
            <person name="Shumway M."/>
            <person name="Sisk P."/>
            <person name="Stolte C."/>
            <person name="Zeng Q."/>
            <person name="Eisenstadt E."/>
            <person name="Fraser-Liggett C."/>
            <person name="Strausberg R."/>
            <person name="Galagan J."/>
            <person name="Birren B."/>
            <person name="Collins F.H."/>
        </authorList>
    </citation>
    <scope>NUCLEOTIDE SEQUENCE [LARGE SCALE GENOMIC DNA]</scope>
    <source>
        <strain evidence="8">JHB</strain>
    </source>
</reference>
<dbReference type="Pfam" id="PF00651">
    <property type="entry name" value="BTB"/>
    <property type="match status" value="1"/>
</dbReference>
<dbReference type="AlphaFoldDB" id="B0WJQ6"/>
<dbReference type="InterPro" id="IPR006849">
    <property type="entry name" value="Elp1"/>
</dbReference>
<dbReference type="Pfam" id="PF23797">
    <property type="entry name" value="Beta-prop_ELP1_2nd"/>
    <property type="match status" value="1"/>
</dbReference>
<evidence type="ECO:0000313" key="10">
    <source>
        <dbReference type="Proteomes" id="UP000002320"/>
    </source>
</evidence>
<dbReference type="VEuPathDB" id="VectorBase:CQUJHB006167"/>
<feature type="coiled-coil region" evidence="6">
    <location>
        <begin position="956"/>
        <end position="987"/>
    </location>
</feature>
<evidence type="ECO:0000259" key="7">
    <source>
        <dbReference type="PROSITE" id="PS50097"/>
    </source>
</evidence>
<dbReference type="SMART" id="SM00225">
    <property type="entry name" value="BTB"/>
    <property type="match status" value="1"/>
</dbReference>
<dbReference type="eggNOG" id="KOG1987">
    <property type="taxonomic scope" value="Eukaryota"/>
</dbReference>
<evidence type="ECO:0000256" key="6">
    <source>
        <dbReference type="SAM" id="Coils"/>
    </source>
</evidence>
<feature type="domain" description="BTB" evidence="7">
    <location>
        <begin position="1048"/>
        <end position="1115"/>
    </location>
</feature>
<comment type="similarity">
    <text evidence="2 5">Belongs to the ELP1/IKA1 family.</text>
</comment>
<dbReference type="InterPro" id="IPR056165">
    <property type="entry name" value="Beta-prop_ELP1_2nd"/>
</dbReference>
<dbReference type="OrthoDB" id="40048at2759"/>
<dbReference type="Pfam" id="PF04762">
    <property type="entry name" value="Beta-prop_ELP1_1st"/>
    <property type="match status" value="1"/>
</dbReference>
<dbReference type="EnsemblMetazoa" id="CPIJ007217-RA">
    <property type="protein sequence ID" value="CPIJ007217-PA"/>
    <property type="gene ID" value="CPIJ007217"/>
</dbReference>
<dbReference type="Pfam" id="PF23925">
    <property type="entry name" value="A-sol_ELP1"/>
    <property type="match status" value="1"/>
</dbReference>
<organism>
    <name type="scientific">Culex quinquefasciatus</name>
    <name type="common">Southern house mosquito</name>
    <name type="synonym">Culex pungens</name>
    <dbReference type="NCBI Taxonomy" id="7176"/>
    <lineage>
        <taxon>Eukaryota</taxon>
        <taxon>Metazoa</taxon>
        <taxon>Ecdysozoa</taxon>
        <taxon>Arthropoda</taxon>
        <taxon>Hexapoda</taxon>
        <taxon>Insecta</taxon>
        <taxon>Pterygota</taxon>
        <taxon>Neoptera</taxon>
        <taxon>Endopterygota</taxon>
        <taxon>Diptera</taxon>
        <taxon>Nematocera</taxon>
        <taxon>Culicoidea</taxon>
        <taxon>Culicidae</taxon>
        <taxon>Culicinae</taxon>
        <taxon>Culicini</taxon>
        <taxon>Culex</taxon>
        <taxon>Culex</taxon>
    </lineage>
</organism>
<accession>B0WJQ6</accession>
<keyword evidence="10" id="KW-1185">Reference proteome</keyword>
<dbReference type="SUPFAM" id="SSF82171">
    <property type="entry name" value="DPP6 N-terminal domain-like"/>
    <property type="match status" value="1"/>
</dbReference>
<evidence type="ECO:0000256" key="1">
    <source>
        <dbReference type="ARBA" id="ARBA00005043"/>
    </source>
</evidence>
<dbReference type="GO" id="GO:0000049">
    <property type="term" value="F:tRNA binding"/>
    <property type="evidence" value="ECO:0007669"/>
    <property type="project" value="TreeGrafter"/>
</dbReference>
<comment type="subcellular location">
    <subcellularLocation>
        <location evidence="5">Cytoplasm</location>
    </subcellularLocation>
    <subcellularLocation>
        <location evidence="5">Nucleus</location>
    </subcellularLocation>
</comment>
<name>B0WJQ6_CULQU</name>
<dbReference type="GO" id="GO:0005634">
    <property type="term" value="C:nucleus"/>
    <property type="evidence" value="ECO:0007669"/>
    <property type="project" value="UniProtKB-SubCell"/>
</dbReference>
<dbReference type="FunCoup" id="B0WJQ6">
    <property type="interactions" value="1816"/>
</dbReference>
<dbReference type="InterPro" id="IPR056169">
    <property type="entry name" value="HB_ELP1"/>
</dbReference>
<dbReference type="GO" id="GO:0033588">
    <property type="term" value="C:elongator holoenzyme complex"/>
    <property type="evidence" value="ECO:0007669"/>
    <property type="project" value="InterPro"/>
</dbReference>
<evidence type="ECO:0000256" key="2">
    <source>
        <dbReference type="ARBA" id="ARBA00006086"/>
    </source>
</evidence>
<dbReference type="UniPathway" id="UPA00988"/>
<dbReference type="PIRSF" id="PIRSF017233">
    <property type="entry name" value="IKAP"/>
    <property type="match status" value="1"/>
</dbReference>
<dbReference type="InParanoid" id="B0WJQ6"/>
<dbReference type="PROSITE" id="PS50097">
    <property type="entry name" value="BTB"/>
    <property type="match status" value="1"/>
</dbReference>
<keyword evidence="5" id="KW-0539">Nucleus</keyword>
<keyword evidence="6" id="KW-0175">Coiled coil</keyword>
<dbReference type="Proteomes" id="UP000002320">
    <property type="component" value="Unassembled WGS sequence"/>
</dbReference>
<dbReference type="Gene3D" id="3.30.710.10">
    <property type="entry name" value="Potassium Channel Kv1.1, Chain A"/>
    <property type="match status" value="1"/>
</dbReference>
<evidence type="ECO:0000256" key="3">
    <source>
        <dbReference type="ARBA" id="ARBA00022490"/>
    </source>
</evidence>
<dbReference type="VEuPathDB" id="VectorBase:CPIJ007217"/>
<dbReference type="Gene3D" id="6.20.250.50">
    <property type="match status" value="1"/>
</dbReference>
<gene>
    <name evidence="9" type="primary">6039341</name>
    <name evidence="8" type="ORF">CpipJ_CPIJ007217</name>
</gene>
<dbReference type="GO" id="GO:0005829">
    <property type="term" value="C:cytosol"/>
    <property type="evidence" value="ECO:0007669"/>
    <property type="project" value="TreeGrafter"/>
</dbReference>
<dbReference type="Pfam" id="PF23936">
    <property type="entry name" value="HB_ELP1"/>
    <property type="match status" value="1"/>
</dbReference>
<reference evidence="9" key="2">
    <citation type="submission" date="2020-05" db="UniProtKB">
        <authorList>
            <consortium name="EnsemblMetazoa"/>
        </authorList>
    </citation>
    <scope>IDENTIFICATION</scope>
    <source>
        <strain evidence="9">JHB</strain>
    </source>
</reference>
<dbReference type="OMA" id="WRESLYC"/>
<evidence type="ECO:0000313" key="8">
    <source>
        <dbReference type="EMBL" id="EDS29399.1"/>
    </source>
</evidence>
<dbReference type="InterPro" id="IPR000210">
    <property type="entry name" value="BTB/POZ_dom"/>
</dbReference>
<keyword evidence="3 5" id="KW-0963">Cytoplasm</keyword>
<dbReference type="SUPFAM" id="SSF54695">
    <property type="entry name" value="POZ domain"/>
    <property type="match status" value="1"/>
</dbReference>
<dbReference type="STRING" id="7176.B0WJQ6"/>
<dbReference type="InterPro" id="IPR056164">
    <property type="entry name" value="Beta-prop_ELP1_1st"/>
</dbReference>
<dbReference type="KEGG" id="cqu:CpipJ_CPIJ007217"/>
<proteinExistence type="inferred from homology"/>
<dbReference type="PANTHER" id="PTHR12747">
    <property type="entry name" value="ELONGATOR COMPLEX PROTEIN 1"/>
    <property type="match status" value="1"/>
</dbReference>
<protein>
    <recommendedName>
        <fullName evidence="5">Elongator complex protein 1</fullName>
    </recommendedName>
</protein>
<dbReference type="InterPro" id="IPR056167">
    <property type="entry name" value="A-sol_ELP1"/>
</dbReference>